<comment type="caution">
    <text evidence="1">The sequence shown here is derived from an EMBL/GenBank/DDBJ whole genome shotgun (WGS) entry which is preliminary data.</text>
</comment>
<proteinExistence type="predicted"/>
<keyword evidence="2" id="KW-1185">Reference proteome</keyword>
<dbReference type="AlphaFoldDB" id="A0A7W8AHE2"/>
<evidence type="ECO:0000313" key="1">
    <source>
        <dbReference type="EMBL" id="MBB5085146.1"/>
    </source>
</evidence>
<dbReference type="Proteomes" id="UP000568380">
    <property type="component" value="Unassembled WGS sequence"/>
</dbReference>
<gene>
    <name evidence="1" type="ORF">HNR40_010660</name>
</gene>
<name>A0A7W8AHE2_9ACTN</name>
<evidence type="ECO:0000313" key="2">
    <source>
        <dbReference type="Proteomes" id="UP000568380"/>
    </source>
</evidence>
<organism evidence="1 2">
    <name type="scientific">Nonomuraea endophytica</name>
    <dbReference type="NCBI Taxonomy" id="714136"/>
    <lineage>
        <taxon>Bacteria</taxon>
        <taxon>Bacillati</taxon>
        <taxon>Actinomycetota</taxon>
        <taxon>Actinomycetes</taxon>
        <taxon>Streptosporangiales</taxon>
        <taxon>Streptosporangiaceae</taxon>
        <taxon>Nonomuraea</taxon>
    </lineage>
</organism>
<sequence length="50" mass="5336">MRRDEILAWVRAERLGLRGMRLGAADCDWSAGEGPGWASSGLGVCGDRAC</sequence>
<accession>A0A7W8AHE2</accession>
<reference evidence="1 2" key="1">
    <citation type="submission" date="2020-08" db="EMBL/GenBank/DDBJ databases">
        <title>Genomic Encyclopedia of Type Strains, Phase IV (KMG-IV): sequencing the most valuable type-strain genomes for metagenomic binning, comparative biology and taxonomic classification.</title>
        <authorList>
            <person name="Goeker M."/>
        </authorList>
    </citation>
    <scope>NUCLEOTIDE SEQUENCE [LARGE SCALE GENOMIC DNA]</scope>
    <source>
        <strain evidence="1 2">DSM 45385</strain>
    </source>
</reference>
<dbReference type="EMBL" id="JACHIN010000032">
    <property type="protein sequence ID" value="MBB5085146.1"/>
    <property type="molecule type" value="Genomic_DNA"/>
</dbReference>
<protein>
    <submittedName>
        <fullName evidence="1">Uncharacterized protein</fullName>
    </submittedName>
</protein>